<feature type="compositionally biased region" description="Basic and acidic residues" evidence="1">
    <location>
        <begin position="419"/>
        <end position="440"/>
    </location>
</feature>
<evidence type="ECO:0000256" key="1">
    <source>
        <dbReference type="SAM" id="MobiDB-lite"/>
    </source>
</evidence>
<feature type="region of interest" description="Disordered" evidence="1">
    <location>
        <begin position="174"/>
        <end position="440"/>
    </location>
</feature>
<comment type="caution">
    <text evidence="3">The sequence shown here is derived from an EMBL/GenBank/DDBJ whole genome shotgun (WGS) entry which is preliminary data.</text>
</comment>
<feature type="compositionally biased region" description="Low complexity" evidence="1">
    <location>
        <begin position="305"/>
        <end position="354"/>
    </location>
</feature>
<proteinExistence type="predicted"/>
<dbReference type="AlphaFoldDB" id="A0A3A6Q7B2"/>
<reference evidence="3 4" key="1">
    <citation type="submission" date="2018-06" db="EMBL/GenBank/DDBJ databases">
        <title>Halonotius sp. F13-13 a new haloarchaeeon isolated from a solar saltern from Isla Cristina, Huelva, Spain.</title>
        <authorList>
            <person name="Duran-Viseras A."/>
            <person name="Sanchez-Porro C."/>
            <person name="Ventosa A."/>
        </authorList>
    </citation>
    <scope>NUCLEOTIDE SEQUENCE [LARGE SCALE GENOMIC DNA]</scope>
    <source>
        <strain evidence="3 4">F13-13</strain>
    </source>
</reference>
<feature type="domain" description="DUF7527" evidence="2">
    <location>
        <begin position="498"/>
        <end position="735"/>
    </location>
</feature>
<evidence type="ECO:0000259" key="2">
    <source>
        <dbReference type="Pfam" id="PF24371"/>
    </source>
</evidence>
<protein>
    <recommendedName>
        <fullName evidence="2">DUF7527 domain-containing protein</fullName>
    </recommendedName>
</protein>
<accession>A0A3A6Q7B2</accession>
<feature type="compositionally biased region" description="Low complexity" evidence="1">
    <location>
        <begin position="228"/>
        <end position="239"/>
    </location>
</feature>
<feature type="compositionally biased region" description="Basic and acidic residues" evidence="1">
    <location>
        <begin position="295"/>
        <end position="304"/>
    </location>
</feature>
<evidence type="ECO:0000313" key="4">
    <source>
        <dbReference type="Proteomes" id="UP000276588"/>
    </source>
</evidence>
<gene>
    <name evidence="3" type="ORF">DM826_07605</name>
</gene>
<dbReference type="Proteomes" id="UP000276588">
    <property type="component" value="Unassembled WGS sequence"/>
</dbReference>
<dbReference type="Gene3D" id="1.20.5.340">
    <property type="match status" value="1"/>
</dbReference>
<organism evidence="3 4">
    <name type="scientific">Halonotius aquaticus</name>
    <dbReference type="NCBI Taxonomy" id="2216978"/>
    <lineage>
        <taxon>Archaea</taxon>
        <taxon>Methanobacteriati</taxon>
        <taxon>Methanobacteriota</taxon>
        <taxon>Stenosarchaea group</taxon>
        <taxon>Halobacteria</taxon>
        <taxon>Halobacteriales</taxon>
        <taxon>Haloferacaceae</taxon>
        <taxon>Halonotius</taxon>
    </lineage>
</organism>
<dbReference type="Pfam" id="PF24371">
    <property type="entry name" value="DUF7527"/>
    <property type="match status" value="1"/>
</dbReference>
<feature type="compositionally biased region" description="Low complexity" evidence="1">
    <location>
        <begin position="193"/>
        <end position="204"/>
    </location>
</feature>
<feature type="compositionally biased region" description="Low complexity" evidence="1">
    <location>
        <begin position="474"/>
        <end position="493"/>
    </location>
</feature>
<feature type="compositionally biased region" description="Low complexity" evidence="1">
    <location>
        <begin position="275"/>
        <end position="294"/>
    </location>
</feature>
<sequence>MTDWETVPVDAGYAGLHALADAEFSGAVNADDAWGFMLNGRLVGIRDGSLGAFDGAAQTAYEAPTPALPLLYTMQTQDNEKQAEYYTNETAIAEADSTLSGGNFTGYIELSENVLSGDYYIVYYGGRSMSVAFVGNSRRLLTDEEAFDRANDEVGIYDVYAADIDVIDLPERDTPATTTEDEQTDVGATSDGSAPATDTSAPTTDEADADAEPSTSDRRREAIDIPQAGSADDSPASDDTAVDDAGAEPTTAADTSEDGAEPTVAADTDDEETATTEASEPPEGIDPTGATAASDDTHDTDHSSVDGSGSGVDSGTSTEPTSTADTGSTTDARSTADTTTPADTGSAGTTTTDPEPFEEEAAWRNTTTIPSLDPSDDDTADNGSGGRADSARRSGGGGQQTVTRSDDRVSRKQLQQRLQKAEEVMEKAEEKHRQLAAERDDAREELAVAEERIDELEADLAAAKERIEELEAQLEAAESAGGTDAAGGTSTTAPSHTMDTASALAGTNLFVRYDSKGEATLADAHDGEASKEDVAANIRLDTHTTFDTEGLEVDGTPFEAFLAERIEVAFAEWLVTDLLFELRATGGTTALSAVADTIPEIDRVELHGTIELGTDEDDEPIEREFDCVVRDKRGKPLCVANFDSSKEPVGAELIEGLIRDGNALRERNDSFAASFAVTSSYFTEDAYEMADDATGSGLFSRSGGKSFVNISRKQGFHLCLVDRIKGGFELQKPEL</sequence>
<dbReference type="InterPro" id="IPR055949">
    <property type="entry name" value="DUF7527"/>
</dbReference>
<evidence type="ECO:0000313" key="3">
    <source>
        <dbReference type="EMBL" id="RJX43001.1"/>
    </source>
</evidence>
<keyword evidence="4" id="KW-1185">Reference proteome</keyword>
<name>A0A3A6Q7B2_9EURY</name>
<feature type="region of interest" description="Disordered" evidence="1">
    <location>
        <begin position="474"/>
        <end position="495"/>
    </location>
</feature>
<dbReference type="EMBL" id="QKNY01000011">
    <property type="protein sequence ID" value="RJX43001.1"/>
    <property type="molecule type" value="Genomic_DNA"/>
</dbReference>